<dbReference type="InterPro" id="IPR021330">
    <property type="entry name" value="DUF2939"/>
</dbReference>
<reference evidence="1 2" key="1">
    <citation type="submission" date="2019-03" db="EMBL/GenBank/DDBJ databases">
        <title>Genomic Encyclopedia of Type Strains, Phase IV (KMG-IV): sequencing the most valuable type-strain genomes for metagenomic binning, comparative biology and taxonomic classification.</title>
        <authorList>
            <person name="Goeker M."/>
        </authorList>
    </citation>
    <scope>NUCLEOTIDE SEQUENCE [LARGE SCALE GENOMIC DNA]</scope>
    <source>
        <strain evidence="1 2">DSM 1837</strain>
    </source>
</reference>
<accession>A0A4R2NFG6</accession>
<dbReference type="Proteomes" id="UP000295182">
    <property type="component" value="Unassembled WGS sequence"/>
</dbReference>
<keyword evidence="2" id="KW-1185">Reference proteome</keyword>
<dbReference type="RefSeq" id="WP_119012864.1">
    <property type="nucleotide sequence ID" value="NZ_QXNC01000010.1"/>
</dbReference>
<sequence length="177" mass="19359">MKKQTGIALAVTVVVAAAGLYASPYWTLHSIAKAVENKDAAAVAEHVDFPALREDLKGKLLLRMQGPLNQPEMANNPFAGVGQMLAAGMVNQMVEVFVSPAGVMLMLEKGQPSMKPQIGGPEDAGGDQKRPRFKVRYNGWSKVYVHPENQKGGFIFRRDGLLSWKLVAMDIPELDRQ</sequence>
<proteinExistence type="predicted"/>
<name>A0A4R2NFG6_9BURK</name>
<organism evidence="1 2">
    <name type="scientific">Simplicispira metamorpha</name>
    <dbReference type="NCBI Taxonomy" id="80881"/>
    <lineage>
        <taxon>Bacteria</taxon>
        <taxon>Pseudomonadati</taxon>
        <taxon>Pseudomonadota</taxon>
        <taxon>Betaproteobacteria</taxon>
        <taxon>Burkholderiales</taxon>
        <taxon>Comamonadaceae</taxon>
        <taxon>Simplicispira</taxon>
    </lineage>
</organism>
<evidence type="ECO:0000313" key="1">
    <source>
        <dbReference type="EMBL" id="TCP19902.1"/>
    </source>
</evidence>
<comment type="caution">
    <text evidence="1">The sequence shown here is derived from an EMBL/GenBank/DDBJ whole genome shotgun (WGS) entry which is preliminary data.</text>
</comment>
<dbReference type="Pfam" id="PF11159">
    <property type="entry name" value="DUF2939"/>
    <property type="match status" value="1"/>
</dbReference>
<evidence type="ECO:0000313" key="2">
    <source>
        <dbReference type="Proteomes" id="UP000295182"/>
    </source>
</evidence>
<dbReference type="EMBL" id="SLXH01000003">
    <property type="protein sequence ID" value="TCP19902.1"/>
    <property type="molecule type" value="Genomic_DNA"/>
</dbReference>
<dbReference type="OrthoDB" id="8706891at2"/>
<gene>
    <name evidence="1" type="ORF">EV674_103133</name>
</gene>
<dbReference type="AlphaFoldDB" id="A0A4R2NFG6"/>
<protein>
    <submittedName>
        <fullName evidence="1">DUF2939 family protein</fullName>
    </submittedName>
</protein>